<name>A0A0F9IFJ1_9ZZZZ</name>
<protein>
    <submittedName>
        <fullName evidence="1">Uncharacterized protein</fullName>
    </submittedName>
</protein>
<organism evidence="1">
    <name type="scientific">marine sediment metagenome</name>
    <dbReference type="NCBI Taxonomy" id="412755"/>
    <lineage>
        <taxon>unclassified sequences</taxon>
        <taxon>metagenomes</taxon>
        <taxon>ecological metagenomes</taxon>
    </lineage>
</organism>
<proteinExistence type="predicted"/>
<dbReference type="AlphaFoldDB" id="A0A0F9IFJ1"/>
<sequence length="86" mass="10068">MTDARSEKEEDPYDQLPRQNMCPKCGAYRDHERWPHGILYFNLDAASSVNHLELEGHLLVMCTRCQYRWAEPPGDIKRVKEVEHVG</sequence>
<dbReference type="EMBL" id="LAZR01014210">
    <property type="protein sequence ID" value="KKM18499.1"/>
    <property type="molecule type" value="Genomic_DNA"/>
</dbReference>
<gene>
    <name evidence="1" type="ORF">LCGC14_1665100</name>
</gene>
<accession>A0A0F9IFJ1</accession>
<reference evidence="1" key="1">
    <citation type="journal article" date="2015" name="Nature">
        <title>Complex archaea that bridge the gap between prokaryotes and eukaryotes.</title>
        <authorList>
            <person name="Spang A."/>
            <person name="Saw J.H."/>
            <person name="Jorgensen S.L."/>
            <person name="Zaremba-Niedzwiedzka K."/>
            <person name="Martijn J."/>
            <person name="Lind A.E."/>
            <person name="van Eijk R."/>
            <person name="Schleper C."/>
            <person name="Guy L."/>
            <person name="Ettema T.J."/>
        </authorList>
    </citation>
    <scope>NUCLEOTIDE SEQUENCE</scope>
</reference>
<evidence type="ECO:0000313" key="1">
    <source>
        <dbReference type="EMBL" id="KKM18499.1"/>
    </source>
</evidence>
<comment type="caution">
    <text evidence="1">The sequence shown here is derived from an EMBL/GenBank/DDBJ whole genome shotgun (WGS) entry which is preliminary data.</text>
</comment>